<dbReference type="InterPro" id="IPR002696">
    <property type="entry name" value="Membr_insert_effic_factor_YidD"/>
</dbReference>
<comment type="subcellular location">
    <subcellularLocation>
        <location evidence="1">Cell membrane</location>
        <topology evidence="1">Peripheral membrane protein</topology>
        <orientation evidence="1">Cytoplasmic side</orientation>
    </subcellularLocation>
</comment>
<accession>A0A8J2VE77</accession>
<name>A0A8J2VE77_9BACL</name>
<reference evidence="2" key="1">
    <citation type="journal article" date="2014" name="Int. J. Syst. Evol. Microbiol.">
        <title>Complete genome sequence of Corynebacterium casei LMG S-19264T (=DSM 44701T), isolated from a smear-ripened cheese.</title>
        <authorList>
            <consortium name="US DOE Joint Genome Institute (JGI-PGF)"/>
            <person name="Walter F."/>
            <person name="Albersmeier A."/>
            <person name="Kalinowski J."/>
            <person name="Ruckert C."/>
        </authorList>
    </citation>
    <scope>NUCLEOTIDE SEQUENCE</scope>
    <source>
        <strain evidence="2">CGMCC 1.15179</strain>
    </source>
</reference>
<dbReference type="EMBL" id="BMHQ01000001">
    <property type="protein sequence ID" value="GGE06117.1"/>
    <property type="molecule type" value="Genomic_DNA"/>
</dbReference>
<dbReference type="PANTHER" id="PTHR33383:SF1">
    <property type="entry name" value="MEMBRANE PROTEIN INSERTION EFFICIENCY FACTOR-RELATED"/>
    <property type="match status" value="1"/>
</dbReference>
<evidence type="ECO:0000256" key="1">
    <source>
        <dbReference type="HAMAP-Rule" id="MF_00386"/>
    </source>
</evidence>
<dbReference type="RefSeq" id="WP_188646243.1">
    <property type="nucleotide sequence ID" value="NZ_BMHQ01000001.1"/>
</dbReference>
<proteinExistence type="inferred from homology"/>
<keyword evidence="1" id="KW-1003">Cell membrane</keyword>
<dbReference type="GO" id="GO:0005886">
    <property type="term" value="C:plasma membrane"/>
    <property type="evidence" value="ECO:0007669"/>
    <property type="project" value="UniProtKB-SubCell"/>
</dbReference>
<comment type="similarity">
    <text evidence="1">Belongs to the UPF0161 family.</text>
</comment>
<dbReference type="Pfam" id="PF01809">
    <property type="entry name" value="YidD"/>
    <property type="match status" value="1"/>
</dbReference>
<dbReference type="PANTHER" id="PTHR33383">
    <property type="entry name" value="MEMBRANE PROTEIN INSERTION EFFICIENCY FACTOR-RELATED"/>
    <property type="match status" value="1"/>
</dbReference>
<organism evidence="2 3">
    <name type="scientific">Marinithermofilum abyssi</name>
    <dbReference type="NCBI Taxonomy" id="1571185"/>
    <lineage>
        <taxon>Bacteria</taxon>
        <taxon>Bacillati</taxon>
        <taxon>Bacillota</taxon>
        <taxon>Bacilli</taxon>
        <taxon>Bacillales</taxon>
        <taxon>Thermoactinomycetaceae</taxon>
        <taxon>Marinithermofilum</taxon>
    </lineage>
</organism>
<reference evidence="2" key="2">
    <citation type="submission" date="2020-09" db="EMBL/GenBank/DDBJ databases">
        <authorList>
            <person name="Sun Q."/>
            <person name="Zhou Y."/>
        </authorList>
    </citation>
    <scope>NUCLEOTIDE SEQUENCE</scope>
    <source>
        <strain evidence="2">CGMCC 1.15179</strain>
    </source>
</reference>
<evidence type="ECO:0000313" key="2">
    <source>
        <dbReference type="EMBL" id="GGE06117.1"/>
    </source>
</evidence>
<comment type="caution">
    <text evidence="2">The sequence shown here is derived from an EMBL/GenBank/DDBJ whole genome shotgun (WGS) entry which is preliminary data.</text>
</comment>
<evidence type="ECO:0000313" key="3">
    <source>
        <dbReference type="Proteomes" id="UP000625210"/>
    </source>
</evidence>
<keyword evidence="1" id="KW-0472">Membrane</keyword>
<dbReference type="HAMAP" id="MF_00386">
    <property type="entry name" value="UPF0161_YidD"/>
    <property type="match status" value="1"/>
</dbReference>
<gene>
    <name evidence="2" type="primary">ytjA</name>
    <name evidence="2" type="ORF">GCM10011571_04040</name>
</gene>
<dbReference type="SMART" id="SM01234">
    <property type="entry name" value="Haemolytic"/>
    <property type="match status" value="1"/>
</dbReference>
<keyword evidence="3" id="KW-1185">Reference proteome</keyword>
<sequence>MKTAALSLIRFYRRFISPMKPPTCRFYPTCSQYGLTAISRYGVLKGSWMTLKRIFKCHPFHPGGYDPVP</sequence>
<protein>
    <recommendedName>
        <fullName evidence="1">Putative membrane protein insertion efficiency factor</fullName>
    </recommendedName>
</protein>
<dbReference type="Proteomes" id="UP000625210">
    <property type="component" value="Unassembled WGS sequence"/>
</dbReference>
<dbReference type="NCBIfam" id="TIGR00278">
    <property type="entry name" value="membrane protein insertion efficiency factor YidD"/>
    <property type="match status" value="1"/>
</dbReference>
<comment type="function">
    <text evidence="1">Could be involved in insertion of integral membrane proteins into the membrane.</text>
</comment>
<dbReference type="AlphaFoldDB" id="A0A8J2VE77"/>